<dbReference type="AlphaFoldDB" id="A0A0W8FZU5"/>
<dbReference type="InterPro" id="IPR028082">
    <property type="entry name" value="Peripla_BP_I"/>
</dbReference>
<evidence type="ECO:0000256" key="3">
    <source>
        <dbReference type="ARBA" id="ARBA00022729"/>
    </source>
</evidence>
<dbReference type="EMBL" id="LNQE01000507">
    <property type="protein sequence ID" value="KUG26222.1"/>
    <property type="molecule type" value="Genomic_DNA"/>
</dbReference>
<evidence type="ECO:0000256" key="2">
    <source>
        <dbReference type="ARBA" id="ARBA00007639"/>
    </source>
</evidence>
<keyword evidence="3" id="KW-0732">Signal</keyword>
<sequence>MRKLINVITIGVILCLIMISGCRDSEVTNEGKSTIAIVLKTLNNPFFIDIQLGAEEEAKKHNVNLLVQAAEREIDVEKQMQIIENLIQRKVDVICLAAAGSKEIIPAIVKANKAGIFVIAIDTRVDEKFLNQSGGKISAFIGSDNFEGGRIAGEFIAEQLYGSGNMAILEGVPGHETGDARLTGFHSAIRNYQGIKVLASQTANFERDQGFNVFQNILQANPNIEAVFACNDMMALGAIEAISAAGKTGDIIVVGFDAIQDSRRAIREGTMAGSIAQYPKEMGRAAIEYALKAINGESIPKEIPIKIELITKEKLESN</sequence>
<feature type="domain" description="Periplasmic binding protein" evidence="4">
    <location>
        <begin position="35"/>
        <end position="297"/>
    </location>
</feature>
<protein>
    <submittedName>
        <fullName evidence="5">Ribose abc transport system, periplasmic ribose-binding protein rbsb</fullName>
    </submittedName>
</protein>
<comment type="similarity">
    <text evidence="2">Belongs to the bacterial solute-binding protein 2 family.</text>
</comment>
<dbReference type="PANTHER" id="PTHR46847:SF1">
    <property type="entry name" value="D-ALLOSE-BINDING PERIPLASMIC PROTEIN-RELATED"/>
    <property type="match status" value="1"/>
</dbReference>
<dbReference type="Pfam" id="PF13407">
    <property type="entry name" value="Peripla_BP_4"/>
    <property type="match status" value="1"/>
</dbReference>
<accession>A0A0W8FZU5</accession>
<evidence type="ECO:0000313" key="5">
    <source>
        <dbReference type="EMBL" id="KUG26222.1"/>
    </source>
</evidence>
<organism evidence="5">
    <name type="scientific">hydrocarbon metagenome</name>
    <dbReference type="NCBI Taxonomy" id="938273"/>
    <lineage>
        <taxon>unclassified sequences</taxon>
        <taxon>metagenomes</taxon>
        <taxon>ecological metagenomes</taxon>
    </lineage>
</organism>
<dbReference type="PROSITE" id="PS51257">
    <property type="entry name" value="PROKAR_LIPOPROTEIN"/>
    <property type="match status" value="1"/>
</dbReference>
<dbReference type="PANTHER" id="PTHR46847">
    <property type="entry name" value="D-ALLOSE-BINDING PERIPLASMIC PROTEIN-RELATED"/>
    <property type="match status" value="1"/>
</dbReference>
<gene>
    <name evidence="5" type="ORF">ASZ90_003945</name>
</gene>
<evidence type="ECO:0000256" key="1">
    <source>
        <dbReference type="ARBA" id="ARBA00004196"/>
    </source>
</evidence>
<evidence type="ECO:0000259" key="4">
    <source>
        <dbReference type="Pfam" id="PF13407"/>
    </source>
</evidence>
<dbReference type="GO" id="GO:0030246">
    <property type="term" value="F:carbohydrate binding"/>
    <property type="evidence" value="ECO:0007669"/>
    <property type="project" value="UniProtKB-ARBA"/>
</dbReference>
<proteinExistence type="inferred from homology"/>
<dbReference type="Gene3D" id="3.40.50.2300">
    <property type="match status" value="2"/>
</dbReference>
<dbReference type="SUPFAM" id="SSF53822">
    <property type="entry name" value="Periplasmic binding protein-like I"/>
    <property type="match status" value="1"/>
</dbReference>
<reference evidence="5" key="1">
    <citation type="journal article" date="2015" name="Proc. Natl. Acad. Sci. U.S.A.">
        <title>Networks of energetic and metabolic interactions define dynamics in microbial communities.</title>
        <authorList>
            <person name="Embree M."/>
            <person name="Liu J.K."/>
            <person name="Al-Bassam M.M."/>
            <person name="Zengler K."/>
        </authorList>
    </citation>
    <scope>NUCLEOTIDE SEQUENCE</scope>
</reference>
<comment type="caution">
    <text evidence="5">The sequence shown here is derived from an EMBL/GenBank/DDBJ whole genome shotgun (WGS) entry which is preliminary data.</text>
</comment>
<comment type="subcellular location">
    <subcellularLocation>
        <location evidence="1">Cell envelope</location>
    </subcellularLocation>
</comment>
<dbReference type="InterPro" id="IPR025997">
    <property type="entry name" value="SBP_2_dom"/>
</dbReference>
<dbReference type="GO" id="GO:0030313">
    <property type="term" value="C:cell envelope"/>
    <property type="evidence" value="ECO:0007669"/>
    <property type="project" value="UniProtKB-SubCell"/>
</dbReference>
<name>A0A0W8FZU5_9ZZZZ</name>